<reference evidence="1" key="1">
    <citation type="submission" date="2020-08" db="EMBL/GenBank/DDBJ databases">
        <title>Paracoccus amoyensis sp. nov., isolated from the surface seawater at coast of Xiamen, Fujian.</title>
        <authorList>
            <person name="Lyu L."/>
        </authorList>
    </citation>
    <scope>NUCLEOTIDE SEQUENCE</scope>
    <source>
        <strain evidence="1">11-3</strain>
    </source>
</reference>
<protein>
    <submittedName>
        <fullName evidence="1">Uncharacterized protein</fullName>
    </submittedName>
</protein>
<proteinExistence type="predicted"/>
<dbReference type="EMBL" id="JACOQL010000003">
    <property type="protein sequence ID" value="MBC9247190.1"/>
    <property type="molecule type" value="Genomic_DNA"/>
</dbReference>
<organism evidence="1 2">
    <name type="scientific">Paracoccus amoyensis</name>
    <dbReference type="NCBI Taxonomy" id="2760093"/>
    <lineage>
        <taxon>Bacteria</taxon>
        <taxon>Pseudomonadati</taxon>
        <taxon>Pseudomonadota</taxon>
        <taxon>Alphaproteobacteria</taxon>
        <taxon>Rhodobacterales</taxon>
        <taxon>Paracoccaceae</taxon>
        <taxon>Paracoccus</taxon>
    </lineage>
</organism>
<evidence type="ECO:0000313" key="1">
    <source>
        <dbReference type="EMBL" id="MBC9247190.1"/>
    </source>
</evidence>
<evidence type="ECO:0000313" key="2">
    <source>
        <dbReference type="Proteomes" id="UP000608594"/>
    </source>
</evidence>
<sequence>MSVTPPPPKQYARAKLDTVWDVRKELAKLYREAHRNDIDVGDASRLAKILVMMARIMADSEFEVRIEALEQRGRH</sequence>
<gene>
    <name evidence="1" type="ORF">H4P12_10795</name>
</gene>
<dbReference type="Proteomes" id="UP000608594">
    <property type="component" value="Unassembled WGS sequence"/>
</dbReference>
<name>A0A926GNP5_9RHOB</name>
<dbReference type="AlphaFoldDB" id="A0A926GNP5"/>
<accession>A0A926GNP5</accession>
<comment type="caution">
    <text evidence="1">The sequence shown here is derived from an EMBL/GenBank/DDBJ whole genome shotgun (WGS) entry which is preliminary data.</text>
</comment>
<keyword evidence="2" id="KW-1185">Reference proteome</keyword>